<evidence type="ECO:0000259" key="1">
    <source>
        <dbReference type="Pfam" id="PF24463"/>
    </source>
</evidence>
<feature type="domain" description="DUF7577" evidence="1">
    <location>
        <begin position="7"/>
        <end position="29"/>
    </location>
</feature>
<accession>A0AAU0UPG1</accession>
<dbReference type="InterPro" id="IPR055999">
    <property type="entry name" value="DUF7577"/>
</dbReference>
<reference evidence="2 3" key="1">
    <citation type="submission" date="2023-04" db="EMBL/GenBank/DDBJ databases">
        <authorList>
            <person name="Hsu D."/>
        </authorList>
    </citation>
    <scope>NUCLEOTIDE SEQUENCE [LARGE SCALE GENOMIC DNA]</scope>
    <source>
        <strain evidence="2 3">MK1</strain>
    </source>
</reference>
<proteinExistence type="predicted"/>
<evidence type="ECO:0000313" key="2">
    <source>
        <dbReference type="EMBL" id="WRO22488.1"/>
    </source>
</evidence>
<name>A0AAU0UPG1_9FIRM</name>
<organism evidence="2 3">
    <name type="scientific">Metallumcola ferriviriculae</name>
    <dbReference type="NCBI Taxonomy" id="3039180"/>
    <lineage>
        <taxon>Bacteria</taxon>
        <taxon>Bacillati</taxon>
        <taxon>Bacillota</taxon>
        <taxon>Clostridia</taxon>
        <taxon>Neomoorellales</taxon>
        <taxon>Desulfitibacteraceae</taxon>
        <taxon>Metallumcola</taxon>
    </lineage>
</organism>
<dbReference type="Proteomes" id="UP001329915">
    <property type="component" value="Chromosome"/>
</dbReference>
<gene>
    <name evidence="2" type="ORF">MFMK1_002319</name>
</gene>
<dbReference type="AlphaFoldDB" id="A0AAU0UPG1"/>
<keyword evidence="3" id="KW-1185">Reference proteome</keyword>
<dbReference type="EMBL" id="CP121694">
    <property type="protein sequence ID" value="WRO22488.1"/>
    <property type="molecule type" value="Genomic_DNA"/>
</dbReference>
<evidence type="ECO:0000313" key="3">
    <source>
        <dbReference type="Proteomes" id="UP001329915"/>
    </source>
</evidence>
<dbReference type="RefSeq" id="WP_366921899.1">
    <property type="nucleotide sequence ID" value="NZ_CP121694.1"/>
</dbReference>
<protein>
    <recommendedName>
        <fullName evidence="1">DUF7577 domain-containing protein</fullName>
    </recommendedName>
</protein>
<sequence>MAKGKIVTCPQCGADVDADKYQRCPRCNHLLLHGGDCTGCGKCLLKK</sequence>
<dbReference type="Pfam" id="PF24463">
    <property type="entry name" value="DUF7577"/>
    <property type="match status" value="1"/>
</dbReference>
<dbReference type="KEGG" id="dbc:MFMK1_002319"/>